<evidence type="ECO:0000313" key="2">
    <source>
        <dbReference type="EMBL" id="GAA5063985.1"/>
    </source>
</evidence>
<organism evidence="2 3">
    <name type="scientific">Haladaptatus pallidirubidus</name>
    <dbReference type="NCBI Taxonomy" id="1008152"/>
    <lineage>
        <taxon>Archaea</taxon>
        <taxon>Methanobacteriati</taxon>
        <taxon>Methanobacteriota</taxon>
        <taxon>Stenosarchaea group</taxon>
        <taxon>Halobacteria</taxon>
        <taxon>Halobacteriales</taxon>
        <taxon>Haladaptataceae</taxon>
        <taxon>Haladaptatus</taxon>
    </lineage>
</organism>
<dbReference type="InterPro" id="IPR016195">
    <property type="entry name" value="Pol/histidinol_Pase-like"/>
</dbReference>
<dbReference type="SUPFAM" id="SSF89550">
    <property type="entry name" value="PHP domain-like"/>
    <property type="match status" value="1"/>
</dbReference>
<dbReference type="InterPro" id="IPR052018">
    <property type="entry name" value="PHP_domain"/>
</dbReference>
<comment type="caution">
    <text evidence="2">The sequence shown here is derived from an EMBL/GenBank/DDBJ whole genome shotgun (WGS) entry which is preliminary data.</text>
</comment>
<dbReference type="InterPro" id="IPR003141">
    <property type="entry name" value="Pol/His_phosphatase_N"/>
</dbReference>
<proteinExistence type="predicted"/>
<protein>
    <submittedName>
        <fullName evidence="2">CehA/McbA family metallohydrolase</fullName>
    </submittedName>
</protein>
<keyword evidence="3" id="KW-1185">Reference proteome</keyword>
<gene>
    <name evidence="2" type="ORF">GCM10025751_52980</name>
</gene>
<dbReference type="Gene3D" id="3.20.20.140">
    <property type="entry name" value="Metal-dependent hydrolases"/>
    <property type="match status" value="1"/>
</dbReference>
<sequence>MVDWEKTRPMARDLLRDGQKGRFFRGNLHCHSIRSDGLLEPEEIVEAYRDAGYDFLCLSDHFEEEYGYRITDTRPFRNEDFTTILGAELSSAPWEDRNAYWVTAAGLPADFEPSDDHAEAIRRGGPLGAFVVLLHPGLNNLTLEAADGLPGLEAVDAVEIYNHNNAMAAVPDRADGAYMLDGLLERGHRLLVNAGDDAHFGHPKDRFGGWVEVYCDHLDPDALLSSLKVGRYYSTQGPALRELVVDGDKLFVETSEAYAISLTTSGDRWQSGAERTGEPVVEAEFDLTPFRGSYCRVTVVDSAGRRAWSNPVWP</sequence>
<dbReference type="EMBL" id="BAABKX010000030">
    <property type="protein sequence ID" value="GAA5063985.1"/>
    <property type="molecule type" value="Genomic_DNA"/>
</dbReference>
<name>A0AAV3UR17_9EURY</name>
<dbReference type="GO" id="GO:0004534">
    <property type="term" value="F:5'-3' RNA exonuclease activity"/>
    <property type="evidence" value="ECO:0007669"/>
    <property type="project" value="TreeGrafter"/>
</dbReference>
<dbReference type="GeneID" id="68617501"/>
<dbReference type="PANTHER" id="PTHR42924">
    <property type="entry name" value="EXONUCLEASE"/>
    <property type="match status" value="1"/>
</dbReference>
<accession>A0AAV3UR17</accession>
<dbReference type="NCBIfam" id="NF038032">
    <property type="entry name" value="CehA_McbA_metalo"/>
    <property type="match status" value="1"/>
</dbReference>
<dbReference type="RefSeq" id="WP_227778725.1">
    <property type="nucleotide sequence ID" value="NZ_BAABKX010000030.1"/>
</dbReference>
<feature type="domain" description="Polymerase/histidinol phosphatase N-terminal" evidence="1">
    <location>
        <begin position="26"/>
        <end position="93"/>
    </location>
</feature>
<evidence type="ECO:0000313" key="3">
    <source>
        <dbReference type="Proteomes" id="UP001501729"/>
    </source>
</evidence>
<dbReference type="AlphaFoldDB" id="A0AAV3UR17"/>
<reference evidence="2 3" key="1">
    <citation type="journal article" date="2019" name="Int. J. Syst. Evol. Microbiol.">
        <title>The Global Catalogue of Microorganisms (GCM) 10K type strain sequencing project: providing services to taxonomists for standard genome sequencing and annotation.</title>
        <authorList>
            <consortium name="The Broad Institute Genomics Platform"/>
            <consortium name="The Broad Institute Genome Sequencing Center for Infectious Disease"/>
            <person name="Wu L."/>
            <person name="Ma J."/>
        </authorList>
    </citation>
    <scope>NUCLEOTIDE SEQUENCE [LARGE SCALE GENOMIC DNA]</scope>
    <source>
        <strain evidence="2 3">JCM 17504</strain>
    </source>
</reference>
<dbReference type="Proteomes" id="UP001501729">
    <property type="component" value="Unassembled WGS sequence"/>
</dbReference>
<evidence type="ECO:0000259" key="1">
    <source>
        <dbReference type="SMART" id="SM00481"/>
    </source>
</evidence>
<dbReference type="SMART" id="SM00481">
    <property type="entry name" value="POLIIIAc"/>
    <property type="match status" value="1"/>
</dbReference>
<dbReference type="PANTHER" id="PTHR42924:SF3">
    <property type="entry name" value="POLYMERASE_HISTIDINOL PHOSPHATASE N-TERMINAL DOMAIN-CONTAINING PROTEIN"/>
    <property type="match status" value="1"/>
</dbReference>
<dbReference type="GO" id="GO:0035312">
    <property type="term" value="F:5'-3' DNA exonuclease activity"/>
    <property type="evidence" value="ECO:0007669"/>
    <property type="project" value="TreeGrafter"/>
</dbReference>